<dbReference type="EMBL" id="LCYA01000323">
    <property type="protein sequence ID" value="KWV69166.1"/>
    <property type="molecule type" value="Genomic_DNA"/>
</dbReference>
<organism evidence="1 3">
    <name type="scientific">Pseudomonas fluorescens</name>
    <dbReference type="NCBI Taxonomy" id="294"/>
    <lineage>
        <taxon>Bacteria</taxon>
        <taxon>Pseudomonadati</taxon>
        <taxon>Pseudomonadota</taxon>
        <taxon>Gammaproteobacteria</taxon>
        <taxon>Pseudomonadales</taxon>
        <taxon>Pseudomonadaceae</taxon>
        <taxon>Pseudomonas</taxon>
    </lineage>
</organism>
<accession>A0A109KH66</accession>
<dbReference type="PATRIC" id="fig|294.194.peg.6994"/>
<proteinExistence type="predicted"/>
<evidence type="ECO:0000313" key="3">
    <source>
        <dbReference type="Proteomes" id="UP000061348"/>
    </source>
</evidence>
<sequence>MNNFNNRIDAQRNILRIVNERHWYVEELSGLSNKAIDRWMLANQIDAASRLAELIRLAGRALFFLANKSQEQVTDEYEHHSQKVVDLTYEIAKEIQNLY</sequence>
<gene>
    <name evidence="2" type="ORF">C7A10_25905</name>
    <name evidence="1" type="ORF">PFLmoz3_06282</name>
</gene>
<comment type="caution">
    <text evidence="1">The sequence shown here is derived from an EMBL/GenBank/DDBJ whole genome shotgun (WGS) entry which is preliminary data.</text>
</comment>
<reference evidence="2 4" key="2">
    <citation type="submission" date="2018-03" db="EMBL/GenBank/DDBJ databases">
        <title>Blue discolouration in mozzarella cheese caused by Pseudomonas fluorescens.</title>
        <authorList>
            <person name="Chiesa F."/>
            <person name="Dalmasso A."/>
            <person name="Lomonaco S."/>
        </authorList>
    </citation>
    <scope>NUCLEOTIDE SEQUENCE [LARGE SCALE GENOMIC DNA]</scope>
    <source>
        <strain evidence="2 4">11293</strain>
    </source>
</reference>
<dbReference type="AlphaFoldDB" id="A0A109KH66"/>
<name>A0A109KH66_PSEFL</name>
<evidence type="ECO:0000313" key="4">
    <source>
        <dbReference type="Proteomes" id="UP000239731"/>
    </source>
</evidence>
<dbReference type="RefSeq" id="WP_060765476.1">
    <property type="nucleotide sequence ID" value="NZ_LCYA01000323.1"/>
</dbReference>
<dbReference type="Proteomes" id="UP000239731">
    <property type="component" value="Unassembled WGS sequence"/>
</dbReference>
<dbReference type="Proteomes" id="UP000061348">
    <property type="component" value="Unassembled WGS sequence"/>
</dbReference>
<evidence type="ECO:0000313" key="2">
    <source>
        <dbReference type="EMBL" id="PRW86040.1"/>
    </source>
</evidence>
<dbReference type="EMBL" id="PVUH01000022">
    <property type="protein sequence ID" value="PRW86040.1"/>
    <property type="molecule type" value="Genomic_DNA"/>
</dbReference>
<reference evidence="1 3" key="1">
    <citation type="submission" date="2015-05" db="EMBL/GenBank/DDBJ databases">
        <title>A genomic and transcriptomic approach to investigate the blue pigment phenotype in Pseudomonas fluorescens.</title>
        <authorList>
            <person name="Andreani N.A."/>
            <person name="Cardazzo B."/>
        </authorList>
    </citation>
    <scope>NUCLEOTIDE SEQUENCE [LARGE SCALE GENOMIC DNA]</scope>
    <source>
        <strain evidence="1 3">Ps_22</strain>
    </source>
</reference>
<protein>
    <submittedName>
        <fullName evidence="1">Uncharacterized protein</fullName>
    </submittedName>
</protein>
<evidence type="ECO:0000313" key="1">
    <source>
        <dbReference type="EMBL" id="KWV69166.1"/>
    </source>
</evidence>